<comment type="caution">
    <text evidence="1">The sequence shown here is derived from an EMBL/GenBank/DDBJ whole genome shotgun (WGS) entry which is preliminary data.</text>
</comment>
<evidence type="ECO:0000313" key="2">
    <source>
        <dbReference type="Proteomes" id="UP000285405"/>
    </source>
</evidence>
<dbReference type="EMBL" id="MCBR01019204">
    <property type="protein sequence ID" value="RKF57108.1"/>
    <property type="molecule type" value="Genomic_DNA"/>
</dbReference>
<organism evidence="1 2">
    <name type="scientific">Golovinomyces cichoracearum</name>
    <dbReference type="NCBI Taxonomy" id="62708"/>
    <lineage>
        <taxon>Eukaryota</taxon>
        <taxon>Fungi</taxon>
        <taxon>Dikarya</taxon>
        <taxon>Ascomycota</taxon>
        <taxon>Pezizomycotina</taxon>
        <taxon>Leotiomycetes</taxon>
        <taxon>Erysiphales</taxon>
        <taxon>Erysiphaceae</taxon>
        <taxon>Golovinomyces</taxon>
    </lineage>
</organism>
<dbReference type="AlphaFoldDB" id="A0A420HI99"/>
<gene>
    <name evidence="1" type="ORF">GcC1_192032</name>
</gene>
<name>A0A420HI99_9PEZI</name>
<dbReference type="Proteomes" id="UP000285405">
    <property type="component" value="Unassembled WGS sequence"/>
</dbReference>
<sequence length="123" mass="14390">MIHQKDPLKWTDEEINEQLVSDTSNFDSRYNPKRKNPNLSLILEKASTVVDNQYDNLYKNPNNNDAPQTGLGSVKENLDRLKDFRPQQSTPNPNLYLKELSDIAKFYTEEEKYSGSQDRFDFK</sequence>
<proteinExistence type="predicted"/>
<accession>A0A420HI99</accession>
<reference evidence="1 2" key="1">
    <citation type="journal article" date="2018" name="BMC Genomics">
        <title>Comparative genome analyses reveal sequence features reflecting distinct modes of host-adaptation between dicot and monocot powdery mildew.</title>
        <authorList>
            <person name="Wu Y."/>
            <person name="Ma X."/>
            <person name="Pan Z."/>
            <person name="Kale S.D."/>
            <person name="Song Y."/>
            <person name="King H."/>
            <person name="Zhang Q."/>
            <person name="Presley C."/>
            <person name="Deng X."/>
            <person name="Wei C.I."/>
            <person name="Xiao S."/>
        </authorList>
    </citation>
    <scope>NUCLEOTIDE SEQUENCE [LARGE SCALE GENOMIC DNA]</scope>
    <source>
        <strain evidence="1">UCSC1</strain>
    </source>
</reference>
<feature type="non-terminal residue" evidence="1">
    <location>
        <position position="123"/>
    </location>
</feature>
<protein>
    <submittedName>
        <fullName evidence="1">Uncharacterized protein</fullName>
    </submittedName>
</protein>
<evidence type="ECO:0000313" key="1">
    <source>
        <dbReference type="EMBL" id="RKF57108.1"/>
    </source>
</evidence>